<name>A0A379YFB0_9GAMM</name>
<reference evidence="1 2" key="1">
    <citation type="submission" date="2018-06" db="EMBL/GenBank/DDBJ databases">
        <authorList>
            <consortium name="Pathogen Informatics"/>
            <person name="Doyle S."/>
        </authorList>
    </citation>
    <scope>NUCLEOTIDE SEQUENCE [LARGE SCALE GENOMIC DNA]</scope>
    <source>
        <strain evidence="1 2">NCTC11544</strain>
    </source>
</reference>
<sequence>MVGNMKYAIPLIIALLTGCSATLVSYRSDNGNVCPPVVSVRSLGSGVTVTDSTACKVAGE</sequence>
<accession>A0A379YFB0</accession>
<dbReference type="AlphaFoldDB" id="A0A379YFB0"/>
<dbReference type="PROSITE" id="PS51257">
    <property type="entry name" value="PROKAR_LIPOPROTEIN"/>
    <property type="match status" value="1"/>
</dbReference>
<dbReference type="EMBL" id="UGYN01000002">
    <property type="protein sequence ID" value="SUI43867.1"/>
    <property type="molecule type" value="Genomic_DNA"/>
</dbReference>
<evidence type="ECO:0000313" key="1">
    <source>
        <dbReference type="EMBL" id="SUI43867.1"/>
    </source>
</evidence>
<evidence type="ECO:0008006" key="3">
    <source>
        <dbReference type="Google" id="ProtNLM"/>
    </source>
</evidence>
<gene>
    <name evidence="1" type="ORF">NCTC11544_00282</name>
</gene>
<dbReference type="Proteomes" id="UP000255529">
    <property type="component" value="Unassembled WGS sequence"/>
</dbReference>
<organism evidence="1 2">
    <name type="scientific">Serratia quinivorans</name>
    <dbReference type="NCBI Taxonomy" id="137545"/>
    <lineage>
        <taxon>Bacteria</taxon>
        <taxon>Pseudomonadati</taxon>
        <taxon>Pseudomonadota</taxon>
        <taxon>Gammaproteobacteria</taxon>
        <taxon>Enterobacterales</taxon>
        <taxon>Yersiniaceae</taxon>
        <taxon>Serratia</taxon>
    </lineage>
</organism>
<evidence type="ECO:0000313" key="2">
    <source>
        <dbReference type="Proteomes" id="UP000255529"/>
    </source>
</evidence>
<proteinExistence type="predicted"/>
<protein>
    <recommendedName>
        <fullName evidence="3">Lipoprotein</fullName>
    </recommendedName>
</protein>